<dbReference type="Pfam" id="PF00583">
    <property type="entry name" value="Acetyltransf_1"/>
    <property type="match status" value="1"/>
</dbReference>
<dbReference type="EMBL" id="CP045857">
    <property type="protein sequence ID" value="QIJ03518.1"/>
    <property type="molecule type" value="Genomic_DNA"/>
</dbReference>
<evidence type="ECO:0000313" key="7">
    <source>
        <dbReference type="EMBL" id="QIJ03518.1"/>
    </source>
</evidence>
<dbReference type="InterPro" id="IPR000182">
    <property type="entry name" value="GNAT_dom"/>
</dbReference>
<reference evidence="7 8" key="1">
    <citation type="submission" date="2019-11" db="EMBL/GenBank/DDBJ databases">
        <title>Complete Genome Sequence of Shewanella chilikensis Strain DC57, Isolated from Corroded Seal Rings at a floating production facility in Australia.</title>
        <authorList>
            <person name="Salgar-Chaparro S.J."/>
            <person name="Castillo-Villamizar G.A."/>
            <person name="Poehlein A."/>
            <person name="Daniel R."/>
            <person name="Machuca L."/>
        </authorList>
    </citation>
    <scope>NUCLEOTIDE SEQUENCE [LARGE SCALE GENOMIC DNA]</scope>
    <source>
        <strain evidence="7 8">DC57</strain>
    </source>
</reference>
<dbReference type="PANTHER" id="PTHR43420">
    <property type="entry name" value="ACETYLTRANSFERASE"/>
    <property type="match status" value="1"/>
</dbReference>
<dbReference type="NCBIfam" id="TIGR01575">
    <property type="entry name" value="rimI"/>
    <property type="match status" value="1"/>
</dbReference>
<evidence type="ECO:0000256" key="3">
    <source>
        <dbReference type="ARBA" id="ARBA00022679"/>
    </source>
</evidence>
<keyword evidence="4 5" id="KW-0012">Acyltransferase</keyword>
<feature type="active site" description="Proton acceptor" evidence="5">
    <location>
        <position position="117"/>
    </location>
</feature>
<evidence type="ECO:0000313" key="8">
    <source>
        <dbReference type="Proteomes" id="UP000502117"/>
    </source>
</evidence>
<comment type="caution">
    <text evidence="5">Lacks conserved residue(s) required for the propagation of feature annotation.</text>
</comment>
<dbReference type="HAMAP" id="MF_02210">
    <property type="entry name" value="RimI"/>
    <property type="match status" value="1"/>
</dbReference>
<accession>A0A6G7LNZ9</accession>
<feature type="domain" description="N-acetyltransferase" evidence="6">
    <location>
        <begin position="16"/>
        <end position="161"/>
    </location>
</feature>
<dbReference type="Proteomes" id="UP000502117">
    <property type="component" value="Chromosome"/>
</dbReference>
<evidence type="ECO:0000259" key="6">
    <source>
        <dbReference type="PROSITE" id="PS51186"/>
    </source>
</evidence>
<feature type="binding site" evidence="5">
    <location>
        <position position="122"/>
    </location>
    <ligand>
        <name>acetyl-CoA</name>
        <dbReference type="ChEBI" id="CHEBI:57288"/>
    </ligand>
</feature>
<evidence type="ECO:0000256" key="1">
    <source>
        <dbReference type="ARBA" id="ARBA00005395"/>
    </source>
</evidence>
<evidence type="ECO:0000256" key="4">
    <source>
        <dbReference type="ARBA" id="ARBA00023315"/>
    </source>
</evidence>
<dbReference type="InterPro" id="IPR016181">
    <property type="entry name" value="Acyl_CoA_acyltransferase"/>
</dbReference>
<name>A0A6G7LNZ9_9GAMM</name>
<comment type="catalytic activity">
    <reaction evidence="5">
        <text>N-terminal L-alanyl-[ribosomal protein bS18] + acetyl-CoA = N-terminal N(alpha)-acetyl-L-alanyl-[ribosomal protein bS18] + CoA + H(+)</text>
        <dbReference type="Rhea" id="RHEA:43756"/>
        <dbReference type="Rhea" id="RHEA-COMP:10676"/>
        <dbReference type="Rhea" id="RHEA-COMP:10677"/>
        <dbReference type="ChEBI" id="CHEBI:15378"/>
        <dbReference type="ChEBI" id="CHEBI:57287"/>
        <dbReference type="ChEBI" id="CHEBI:57288"/>
        <dbReference type="ChEBI" id="CHEBI:64718"/>
        <dbReference type="ChEBI" id="CHEBI:83683"/>
        <dbReference type="EC" id="2.3.1.266"/>
    </reaction>
</comment>
<dbReference type="InterPro" id="IPR006464">
    <property type="entry name" value="AcTrfase_RimI/Ard1"/>
</dbReference>
<comment type="similarity">
    <text evidence="1 5">Belongs to the acetyltransferase family. RimI subfamily.</text>
</comment>
<dbReference type="PANTHER" id="PTHR43420:SF51">
    <property type="entry name" value="PEPTIDYL-LYSINE N-ACETYLTRANSFERASE YIAC"/>
    <property type="match status" value="1"/>
</dbReference>
<evidence type="ECO:0000256" key="2">
    <source>
        <dbReference type="ARBA" id="ARBA00022490"/>
    </source>
</evidence>
<proteinExistence type="inferred from homology"/>
<organism evidence="7 8">
    <name type="scientific">Shewanella chilikensis</name>
    <dbReference type="NCBI Taxonomy" id="558541"/>
    <lineage>
        <taxon>Bacteria</taxon>
        <taxon>Pseudomonadati</taxon>
        <taxon>Pseudomonadota</taxon>
        <taxon>Gammaproteobacteria</taxon>
        <taxon>Alteromonadales</taxon>
        <taxon>Shewanellaceae</taxon>
        <taxon>Shewanella</taxon>
    </lineage>
</organism>
<comment type="function">
    <text evidence="5">Acetylates the N-terminal alanine of ribosomal protein bS18.</text>
</comment>
<gene>
    <name evidence="5 7" type="primary">rimI</name>
    <name evidence="7" type="ORF">GII14_04535</name>
</gene>
<dbReference type="GeneID" id="99799112"/>
<protein>
    <recommendedName>
        <fullName evidence="5">[Ribosomal protein bS18]-alanine N-acetyltransferase</fullName>
        <ecNumber evidence="5">2.3.1.266</ecNumber>
    </recommendedName>
</protein>
<dbReference type="GO" id="GO:0005737">
    <property type="term" value="C:cytoplasm"/>
    <property type="evidence" value="ECO:0007669"/>
    <property type="project" value="UniProtKB-SubCell"/>
</dbReference>
<keyword evidence="2 5" id="KW-0963">Cytoplasm</keyword>
<dbReference type="KEGG" id="schk:GII14_04535"/>
<dbReference type="CDD" id="cd04301">
    <property type="entry name" value="NAT_SF"/>
    <property type="match status" value="1"/>
</dbReference>
<dbReference type="InterPro" id="IPR043690">
    <property type="entry name" value="RimI"/>
</dbReference>
<keyword evidence="3 5" id="KW-0808">Transferase</keyword>
<feature type="active site" description="Proton donor" evidence="5">
    <location>
        <position position="129"/>
    </location>
</feature>
<dbReference type="EC" id="2.3.1.266" evidence="5"/>
<dbReference type="Gene3D" id="3.40.630.30">
    <property type="match status" value="1"/>
</dbReference>
<dbReference type="SUPFAM" id="SSF55729">
    <property type="entry name" value="Acyl-CoA N-acyltransferases (Nat)"/>
    <property type="match status" value="1"/>
</dbReference>
<sequence length="163" mass="17863">MATDLAQVGGEVTEVIAIRALEADDLDEMMKIEQLAHEFPWSEATLGSCFGRFYRALGLYLGPELQGFCLLQVLFEEATLMNICIAPAAQGQGLGRQLLLAAIELLKETGVERLLLEVRVGNAAAIALYRRLGFIETGSRADYYPAKEGREDALLMELSLHSS</sequence>
<evidence type="ECO:0000256" key="5">
    <source>
        <dbReference type="HAMAP-Rule" id="MF_02210"/>
    </source>
</evidence>
<dbReference type="RefSeq" id="WP_101057156.1">
    <property type="nucleotide sequence ID" value="NZ_BMXX01000052.1"/>
</dbReference>
<dbReference type="PROSITE" id="PS51186">
    <property type="entry name" value="GNAT"/>
    <property type="match status" value="1"/>
</dbReference>
<comment type="subcellular location">
    <subcellularLocation>
        <location evidence="5">Cytoplasm</location>
    </subcellularLocation>
</comment>
<dbReference type="AlphaFoldDB" id="A0A6G7LNZ9"/>
<dbReference type="InterPro" id="IPR050680">
    <property type="entry name" value="YpeA/RimI_acetyltransf"/>
</dbReference>
<dbReference type="GO" id="GO:0008999">
    <property type="term" value="F:protein-N-terminal-alanine acetyltransferase activity"/>
    <property type="evidence" value="ECO:0007669"/>
    <property type="project" value="UniProtKB-UniRule"/>
</dbReference>